<dbReference type="InterPro" id="IPR036249">
    <property type="entry name" value="Thioredoxin-like_sf"/>
</dbReference>
<dbReference type="InterPro" id="IPR024705">
    <property type="entry name" value="Ssp411"/>
</dbReference>
<dbReference type="Proteomes" id="UP000240322">
    <property type="component" value="Unassembled WGS sequence"/>
</dbReference>
<dbReference type="Gene3D" id="3.40.30.10">
    <property type="entry name" value="Glutaredoxin"/>
    <property type="match status" value="1"/>
</dbReference>
<evidence type="ECO:0000313" key="2">
    <source>
        <dbReference type="EMBL" id="PSN91372.1"/>
    </source>
</evidence>
<dbReference type="CDD" id="cd02955">
    <property type="entry name" value="SSP411"/>
    <property type="match status" value="1"/>
</dbReference>
<feature type="domain" description="Spermatogenesis-associated protein 20-like TRX" evidence="1">
    <location>
        <begin position="9"/>
        <end position="170"/>
    </location>
</feature>
<dbReference type="Pfam" id="PF03190">
    <property type="entry name" value="Thioredox_DsbH"/>
    <property type="match status" value="1"/>
</dbReference>
<accession>A0A2R6AYA3</accession>
<reference evidence="2 3" key="1">
    <citation type="submission" date="2017-04" db="EMBL/GenBank/DDBJ databases">
        <title>Novel microbial lineages endemic to geothermal iron-oxide mats fill important gaps in the evolutionary history of Archaea.</title>
        <authorList>
            <person name="Jay Z.J."/>
            <person name="Beam J.P."/>
            <person name="Dlakic M."/>
            <person name="Rusch D.B."/>
            <person name="Kozubal M.A."/>
            <person name="Inskeep W.P."/>
        </authorList>
    </citation>
    <scope>NUCLEOTIDE SEQUENCE [LARGE SCALE GENOMIC DNA]</scope>
    <source>
        <strain evidence="2">OSP_D</strain>
    </source>
</reference>
<dbReference type="InterPro" id="IPR012341">
    <property type="entry name" value="6hp_glycosidase-like_sf"/>
</dbReference>
<dbReference type="PANTHER" id="PTHR42899">
    <property type="entry name" value="SPERMATOGENESIS-ASSOCIATED PROTEIN 20"/>
    <property type="match status" value="1"/>
</dbReference>
<dbReference type="Gene3D" id="1.50.10.10">
    <property type="match status" value="2"/>
</dbReference>
<dbReference type="InterPro" id="IPR004879">
    <property type="entry name" value="Ssp411-like_TRX"/>
</dbReference>
<organism evidence="2 3">
    <name type="scientific">Candidatus Marsarchaeota G2 archaeon OSP_D</name>
    <dbReference type="NCBI Taxonomy" id="1978157"/>
    <lineage>
        <taxon>Archaea</taxon>
        <taxon>Candidatus Marsarchaeota</taxon>
        <taxon>Candidatus Marsarchaeota group 2</taxon>
    </lineage>
</organism>
<evidence type="ECO:0000259" key="1">
    <source>
        <dbReference type="Pfam" id="PF03190"/>
    </source>
</evidence>
<name>A0A2R6AYA3_9ARCH</name>
<gene>
    <name evidence="2" type="ORF">B9Q03_04390</name>
</gene>
<dbReference type="EMBL" id="NEXE01000027">
    <property type="protein sequence ID" value="PSN91372.1"/>
    <property type="molecule type" value="Genomic_DNA"/>
</dbReference>
<dbReference type="AlphaFoldDB" id="A0A2R6AYA3"/>
<proteinExistence type="predicted"/>
<dbReference type="GO" id="GO:0005975">
    <property type="term" value="P:carbohydrate metabolic process"/>
    <property type="evidence" value="ECO:0007669"/>
    <property type="project" value="InterPro"/>
</dbReference>
<dbReference type="PANTHER" id="PTHR42899:SF1">
    <property type="entry name" value="SPERMATOGENESIS-ASSOCIATED PROTEIN 20"/>
    <property type="match status" value="1"/>
</dbReference>
<evidence type="ECO:0000313" key="3">
    <source>
        <dbReference type="Proteomes" id="UP000240322"/>
    </source>
</evidence>
<comment type="caution">
    <text evidence="2">The sequence shown here is derived from an EMBL/GenBank/DDBJ whole genome shotgun (WGS) entry which is preliminary data.</text>
</comment>
<dbReference type="PIRSF" id="PIRSF006402">
    <property type="entry name" value="UCP006402_thioredoxin"/>
    <property type="match status" value="1"/>
</dbReference>
<protein>
    <submittedName>
        <fullName evidence="2">Thioredoxin domain-containing protein</fullName>
    </submittedName>
</protein>
<dbReference type="SUPFAM" id="SSF48208">
    <property type="entry name" value="Six-hairpin glycosidases"/>
    <property type="match status" value="1"/>
</dbReference>
<dbReference type="SUPFAM" id="SSF52833">
    <property type="entry name" value="Thioredoxin-like"/>
    <property type="match status" value="1"/>
</dbReference>
<dbReference type="InterPro" id="IPR008928">
    <property type="entry name" value="6-hairpin_glycosidase_sf"/>
</dbReference>
<sequence length="698" mass="79104">MNANSGLKPNRLINEKSPYLLQHAYNPVDWYPWCEEAFERARREDKPVFLSIGYSTCHWCHVMAEESFEDPEVAKLLNDAFVCIKVDREERPDIDAVYMNVCQLMTGSGGWPLTVIMTPDKKPFFAATYIPKSSRFGMTGLTELVPRIKDLWLNRRSEVVEASQSVLTALRANTGSSSKTAPGERVLKSAYTRLYEEFDETHGGFGLQPKFPMTHRLSFLLRYYKRYGDRGALYMVERTLQRIRYGGVYDQVGFGLHRYSTDQRWMVPHFEKMLYDQAAACLAYTEAFQVTGEAFYLDVVRELFEFTCRELGSDAGGFYTALDADSEGVEGKFYLWSWGELYSLLSESQLRLLKEYYGVKEEGNIESPEGLGKMNILHAERSVEEYAADRGVDPTRVKAELESIRRTLFEARSRRVRPHRDEKILADLNGYMIAALAKGSSTMGSREYLNAAERAAGFILTNMKSDDGGLYHTHSGGVAYVDGLLNDCAFMVWGLIELYQATLKTEHLKQALILNDYMLKHFWDDANGGFYMTADNSEETLIRPKEYYDGAIPSGNSVALANLLRLSRITGNTSYEEKAYALLESVGAQLEANPEGFTQLLCALDFALGPTHEVVIVGERRSQTTNRLLEELRRRFVPNHVIILREPYDEEIAELCPYTKDMGGAGREALVYVCSNHSCNMPTDSVGEVLRQLGEKVV</sequence>